<evidence type="ECO:0000256" key="1">
    <source>
        <dbReference type="SAM" id="Phobius"/>
    </source>
</evidence>
<feature type="transmembrane region" description="Helical" evidence="1">
    <location>
        <begin position="16"/>
        <end position="37"/>
    </location>
</feature>
<keyword evidence="1" id="KW-1133">Transmembrane helix</keyword>
<protein>
    <submittedName>
        <fullName evidence="2">Sporulation protein YjcZ</fullName>
    </submittedName>
</protein>
<organism evidence="2 3">
    <name type="scientific">Bacillus thuringiensis serovar andalousiensis</name>
    <dbReference type="NCBI Taxonomy" id="257985"/>
    <lineage>
        <taxon>Bacteria</taxon>
        <taxon>Bacillati</taxon>
        <taxon>Bacillota</taxon>
        <taxon>Bacilli</taxon>
        <taxon>Bacillales</taxon>
        <taxon>Bacillaceae</taxon>
        <taxon>Bacillus</taxon>
        <taxon>Bacillus cereus group</taxon>
    </lineage>
</organism>
<accession>A0A6H0T9D7</accession>
<reference evidence="3" key="1">
    <citation type="submission" date="2019-02" db="EMBL/GenBank/DDBJ databases">
        <title>Structural and Functional analysis of Lanthipeptide from Bacillus thuringiensis serovar andalousiensis B23193.</title>
        <authorList>
            <person name="Andreeva J.V."/>
            <person name="Grigoreva A."/>
        </authorList>
    </citation>
    <scope>NUCLEOTIDE SEQUENCE [LARGE SCALE GENOMIC DNA]</scope>
    <source>
        <strain evidence="3">B23193</strain>
    </source>
</reference>
<evidence type="ECO:0000313" key="3">
    <source>
        <dbReference type="Proteomes" id="UP000501374"/>
    </source>
</evidence>
<sequence length="40" mass="4093">MATEKGYGDGCGYGGYALLIVLFILFVIVIGSCWGGYGGA</sequence>
<proteinExistence type="predicted"/>
<dbReference type="PROSITE" id="PS51257">
    <property type="entry name" value="PROKAR_LIPOPROTEIN"/>
    <property type="match status" value="1"/>
</dbReference>
<dbReference type="EMBL" id="CP035727">
    <property type="protein sequence ID" value="QIW17157.1"/>
    <property type="molecule type" value="Genomic_DNA"/>
</dbReference>
<dbReference type="Proteomes" id="UP000501374">
    <property type="component" value="Chromosome"/>
</dbReference>
<keyword evidence="1" id="KW-0472">Membrane</keyword>
<gene>
    <name evidence="2" type="ORF">EVG22_01265</name>
</gene>
<dbReference type="RefSeq" id="WP_172552591.1">
    <property type="nucleotide sequence ID" value="NZ_CP035727.2"/>
</dbReference>
<keyword evidence="1" id="KW-0812">Transmembrane</keyword>
<dbReference type="AlphaFoldDB" id="A0A6H0T9D7"/>
<name>A0A6H0T9D7_BACTU</name>
<evidence type="ECO:0000313" key="2">
    <source>
        <dbReference type="EMBL" id="QIW17157.1"/>
    </source>
</evidence>